<sequence length="655" mass="68583">METLCRPDVVKLPLPPGMKAGTVVGRGGHNVRWLHFHSGGAHITVSDTGIAIRAKENHVRERALTLIRRQLEAAEKLGAARDDSPSAVRLDFVLLEAAFGADPRVTFCHRQDDVAGAVAGAKDKLYQLLPVPVPISVFRSCCGGEQPSGGASPYGGGGGGSAGVKQKRDEDAERDQGLHAGDWDKQQSANGGDDGAEGTARFHAATATSTSWDGAVKRCGGGGGGGGGGDYSALVASAGRALAATAHKAACREPCFDVIKLRFKLGKSLFRNLGPRAGKTELSVADLEGATGCGGRGAYQSVFSNYVPASAVPRVTSWLTDVLGFCLVASKTSATLHVINQELNVHYGIALAMGAAGDDSSASLRKVKVGGGKSHSVALLAAPHQMDLRLRLITQFREHPGVACDADAHSTARRVAAAVRTEGFEGFLRSKRGLPRNRHLEYGRRKTKLVYEGRFPAPSLQQQQGGGCCGGQLLRVTVTHVQDDQGSHWEISGCLPEVDAALRQTLPRQQQQQQQRPAPAPAAEPPACFVPEWRRGRSSGGGAAGPQAPGDGGFVPDWRRGRSSGGGGGAADRRLYDSASSSPTCTPLRGATSSPPHSPKPTADSKPDVDARWAVAALEQLSEFVTRLNRLNDLLVTTAGALVVRQPGPVEATAP</sequence>
<organism evidence="2 3">
    <name type="scientific">Pleodorina starrii</name>
    <dbReference type="NCBI Taxonomy" id="330485"/>
    <lineage>
        <taxon>Eukaryota</taxon>
        <taxon>Viridiplantae</taxon>
        <taxon>Chlorophyta</taxon>
        <taxon>core chlorophytes</taxon>
        <taxon>Chlorophyceae</taxon>
        <taxon>CS clade</taxon>
        <taxon>Chlamydomonadales</taxon>
        <taxon>Volvocaceae</taxon>
        <taxon>Pleodorina</taxon>
    </lineage>
</organism>
<dbReference type="OrthoDB" id="534209at2759"/>
<evidence type="ECO:0000313" key="3">
    <source>
        <dbReference type="Proteomes" id="UP001165080"/>
    </source>
</evidence>
<feature type="region of interest" description="Disordered" evidence="1">
    <location>
        <begin position="506"/>
        <end position="607"/>
    </location>
</feature>
<accession>A0A9W6BGX6</accession>
<proteinExistence type="predicted"/>
<dbReference type="AlphaFoldDB" id="A0A9W6BGX6"/>
<feature type="compositionally biased region" description="Polar residues" evidence="1">
    <location>
        <begin position="578"/>
        <end position="595"/>
    </location>
</feature>
<comment type="caution">
    <text evidence="2">The sequence shown here is derived from an EMBL/GenBank/DDBJ whole genome shotgun (WGS) entry which is preliminary data.</text>
</comment>
<evidence type="ECO:0008006" key="4">
    <source>
        <dbReference type="Google" id="ProtNLM"/>
    </source>
</evidence>
<reference evidence="2 3" key="1">
    <citation type="journal article" date="2023" name="Commun. Biol.">
        <title>Reorganization of the ancestral sex-determining regions during the evolution of trioecy in Pleodorina starrii.</title>
        <authorList>
            <person name="Takahashi K."/>
            <person name="Suzuki S."/>
            <person name="Kawai-Toyooka H."/>
            <person name="Yamamoto K."/>
            <person name="Hamaji T."/>
            <person name="Ootsuki R."/>
            <person name="Yamaguchi H."/>
            <person name="Kawachi M."/>
            <person name="Higashiyama T."/>
            <person name="Nozaki H."/>
        </authorList>
    </citation>
    <scope>NUCLEOTIDE SEQUENCE [LARGE SCALE GENOMIC DNA]</scope>
    <source>
        <strain evidence="2 3">NIES-4479</strain>
    </source>
</reference>
<name>A0A9W6BGX6_9CHLO</name>
<evidence type="ECO:0000256" key="1">
    <source>
        <dbReference type="SAM" id="MobiDB-lite"/>
    </source>
</evidence>
<gene>
    <name evidence="2" type="primary">PLEST003974</name>
    <name evidence="2" type="ORF">PLESTB_000571700</name>
</gene>
<evidence type="ECO:0000313" key="2">
    <source>
        <dbReference type="EMBL" id="GLC52001.1"/>
    </source>
</evidence>
<feature type="compositionally biased region" description="Gly residues" evidence="1">
    <location>
        <begin position="152"/>
        <end position="162"/>
    </location>
</feature>
<feature type="compositionally biased region" description="Low complexity" evidence="1">
    <location>
        <begin position="506"/>
        <end position="517"/>
    </location>
</feature>
<dbReference type="Proteomes" id="UP001165080">
    <property type="component" value="Unassembled WGS sequence"/>
</dbReference>
<protein>
    <recommendedName>
        <fullName evidence="4">K Homology domain-containing protein</fullName>
    </recommendedName>
</protein>
<dbReference type="EMBL" id="BRXU01000005">
    <property type="protein sequence ID" value="GLC52001.1"/>
    <property type="molecule type" value="Genomic_DNA"/>
</dbReference>
<feature type="region of interest" description="Disordered" evidence="1">
    <location>
        <begin position="148"/>
        <end position="198"/>
    </location>
</feature>
<keyword evidence="3" id="KW-1185">Reference proteome</keyword>
<feature type="compositionally biased region" description="Basic and acidic residues" evidence="1">
    <location>
        <begin position="166"/>
        <end position="185"/>
    </location>
</feature>